<sequence>MVRASTSLMIIVVICCLLFTSMHGEEKDGSEIYAILRDAGKGVPAAGISTGGYRKKIPKGKSARRLMQADQDYDYYDFYRKHEDIPSPGIGH</sequence>
<organism evidence="2">
    <name type="scientific">Beta vulgaris</name>
    <name type="common">Sugar beet</name>
    <dbReference type="NCBI Taxonomy" id="161934"/>
    <lineage>
        <taxon>Eukaryota</taxon>
        <taxon>Viridiplantae</taxon>
        <taxon>Streptophyta</taxon>
        <taxon>Embryophyta</taxon>
        <taxon>Tracheophyta</taxon>
        <taxon>Spermatophyta</taxon>
        <taxon>Magnoliopsida</taxon>
        <taxon>eudicotyledons</taxon>
        <taxon>Gunneridae</taxon>
        <taxon>Pentapetalae</taxon>
        <taxon>Caryophyllales</taxon>
        <taxon>Chenopodiaceae</taxon>
        <taxon>Betoideae</taxon>
        <taxon>Beta</taxon>
    </lineage>
</organism>
<evidence type="ECO:0000313" key="2">
    <source>
        <dbReference type="EMBL" id="AFM94020.1"/>
    </source>
</evidence>
<dbReference type="AlphaFoldDB" id="I6UGP7"/>
<evidence type="ECO:0000256" key="1">
    <source>
        <dbReference type="SAM" id="SignalP"/>
    </source>
</evidence>
<feature type="signal peptide" evidence="1">
    <location>
        <begin position="1"/>
        <end position="24"/>
    </location>
</feature>
<reference evidence="2" key="1">
    <citation type="submission" date="2011-07" db="EMBL/GenBank/DDBJ databases">
        <title>The RED HYPCOTYL (R)-key locus of betalain-synthesis in Beta vulgaris.</title>
        <authorList>
            <person name="Zhang C.-L."/>
            <person name="Xiao X."/>
            <person name="Xu D."/>
            <person name="Jiang X."/>
            <person name="Chen D."/>
            <person name="Hall J."/>
            <person name="Martin K."/>
            <person name="McGrath M.J."/>
        </authorList>
    </citation>
    <scope>NUCLEOTIDE SEQUENCE</scope>
</reference>
<name>I6UGP7_BETVU</name>
<keyword evidence="1" id="KW-0732">Signal</keyword>
<accession>I6UGP7</accession>
<protein>
    <submittedName>
        <fullName evidence="2">Uncharacterized protein</fullName>
    </submittedName>
</protein>
<feature type="chain" id="PRO_5003706190" evidence="1">
    <location>
        <begin position="25"/>
        <end position="92"/>
    </location>
</feature>
<dbReference type="EMBL" id="JN378753">
    <property type="protein sequence ID" value="AFM94020.1"/>
    <property type="molecule type" value="Genomic_DNA"/>
</dbReference>
<proteinExistence type="predicted"/>